<dbReference type="AlphaFoldDB" id="A0A0R1P4Z7"/>
<gene>
    <name evidence="2" type="ORF">FC37_GL001328</name>
</gene>
<reference evidence="2 3" key="1">
    <citation type="journal article" date="2015" name="Genome Announc.">
        <title>Expanding the biotechnology potential of lactobacilli through comparative genomics of 213 strains and associated genera.</title>
        <authorList>
            <person name="Sun Z."/>
            <person name="Harris H.M."/>
            <person name="McCann A."/>
            <person name="Guo C."/>
            <person name="Argimon S."/>
            <person name="Zhang W."/>
            <person name="Yang X."/>
            <person name="Jeffery I.B."/>
            <person name="Cooney J.C."/>
            <person name="Kagawa T.F."/>
            <person name="Liu W."/>
            <person name="Song Y."/>
            <person name="Salvetti E."/>
            <person name="Wrobel A."/>
            <person name="Rasinkangas P."/>
            <person name="Parkhill J."/>
            <person name="Rea M.C."/>
            <person name="O'Sullivan O."/>
            <person name="Ritari J."/>
            <person name="Douillard F.P."/>
            <person name="Paul Ross R."/>
            <person name="Yang R."/>
            <person name="Briner A.E."/>
            <person name="Felis G.E."/>
            <person name="de Vos W.M."/>
            <person name="Barrangou R."/>
            <person name="Klaenhammer T.R."/>
            <person name="Caufield P.W."/>
            <person name="Cui Y."/>
            <person name="Zhang H."/>
            <person name="O'Toole P.W."/>
        </authorList>
    </citation>
    <scope>NUCLEOTIDE SEQUENCE [LARGE SCALE GENOMIC DNA]</scope>
    <source>
        <strain evidence="2 3">DSM 10532</strain>
    </source>
</reference>
<proteinExistence type="predicted"/>
<evidence type="ECO:0000313" key="3">
    <source>
        <dbReference type="Proteomes" id="UP000051311"/>
    </source>
</evidence>
<dbReference type="EMBL" id="AZEL01000002">
    <property type="protein sequence ID" value="KRL25412.1"/>
    <property type="molecule type" value="Genomic_DNA"/>
</dbReference>
<feature type="transmembrane region" description="Helical" evidence="1">
    <location>
        <begin position="106"/>
        <end position="125"/>
    </location>
</feature>
<name>A0A0R1P4Z7_9LACO</name>
<dbReference type="PATRIC" id="fig|1423748.3.peg.1389"/>
<keyword evidence="1" id="KW-0812">Transmembrane</keyword>
<feature type="transmembrane region" description="Helical" evidence="1">
    <location>
        <begin position="54"/>
        <end position="75"/>
    </location>
</feature>
<evidence type="ECO:0000313" key="2">
    <source>
        <dbReference type="EMBL" id="KRL25412.1"/>
    </source>
</evidence>
<dbReference type="eggNOG" id="ENOG5030AB2">
    <property type="taxonomic scope" value="Bacteria"/>
</dbReference>
<evidence type="ECO:0000256" key="1">
    <source>
        <dbReference type="SAM" id="Phobius"/>
    </source>
</evidence>
<comment type="caution">
    <text evidence="2">The sequence shown here is derived from an EMBL/GenBank/DDBJ whole genome shotgun (WGS) entry which is preliminary data.</text>
</comment>
<dbReference type="Proteomes" id="UP000051311">
    <property type="component" value="Unassembled WGS sequence"/>
</dbReference>
<accession>A0A0R1P4Z7</accession>
<dbReference type="STRING" id="1423748.FC37_GL001328"/>
<protein>
    <submittedName>
        <fullName evidence="2">Uncharacterized protein</fullName>
    </submittedName>
</protein>
<keyword evidence="1" id="KW-1133">Transmembrane helix</keyword>
<keyword evidence="1" id="KW-0472">Membrane</keyword>
<feature type="transmembrane region" description="Helical" evidence="1">
    <location>
        <begin position="81"/>
        <end position="99"/>
    </location>
</feature>
<organism evidence="2 3">
    <name type="scientific">Lactobacillus gallinarum DSM 10532 = JCM 2011</name>
    <dbReference type="NCBI Taxonomy" id="1423748"/>
    <lineage>
        <taxon>Bacteria</taxon>
        <taxon>Bacillati</taxon>
        <taxon>Bacillota</taxon>
        <taxon>Bacilli</taxon>
        <taxon>Lactobacillales</taxon>
        <taxon>Lactobacillaceae</taxon>
        <taxon>Lactobacillus</taxon>
    </lineage>
</organism>
<sequence length="149" mass="17698">MDLLSLEKKNNRGKILSIKLNFDERHEFLMRKIGDKIKNIPIIKKLNTYQWMPLIWWSILVAILPYISSLLHVSIVWREGILFMIINSLIAYHVGNLILKLKLKKWWLLLLPIIFCLAILPKFALYNLMFGLIYLIIEAFGLMNKNIYR</sequence>